<dbReference type="FunCoup" id="C1EHE8">
    <property type="interactions" value="1848"/>
</dbReference>
<dbReference type="Pfam" id="PF04910">
    <property type="entry name" value="Tcf25"/>
    <property type="match status" value="2"/>
</dbReference>
<sequence length="765" mass="82156">MASARAMRRMQGDPLLAAAESAFGGGSDSSDESSDEGETPAPLNAFALLGGDDDDDESAEEKEEEPEPVKETTPPPASKKKKKKKQKQRQTPDDDGGDDEGEAVEDDGIDEITAALREIGEEMPTPRPDGDASSAADAASISGRDPLMCVDTRRLKAEDELRSIFGAKVIHAVETEEGNRGGLGLGGGQQGLAHIGRNPRGRKANQGAKLASTQTRSTLVQPKDSWPPLRAKHVGLAMECVGVEGHVKTFRFVRDTAGADADAAYQRAVASHDPNNLHALLQYWPWHVDALCALSDVYHYAGEGSKSAELLERALYAMEGAWHPWFVGCVADGTARMDARVVPAGAEGVAEGGADGGAEDASGLFFGTMFKHVQALTRRGCHRAALECSKLALSLDRTDPRGFLCCVDYFALRCGEEDWLLDFADSFRSDGSLLSHPSYAYSTALARLGGGRPGRRLRAHHDAAGALNGKGGKGGKGNRRVTDRAVRKGPERLSDAHRAEADDALLRALLMHPAAAVGALNRMESSAVSGDATWRGVLSHPHFAHARDECGSASLERLYDVFAERHHLLWRPDEALRWLGSACERAVRAVDGPDECTTIDGLTPTDFVAIRGETFPASAHNAYSHLAVEDFSDVVKRQLDEENPFMRRPNEPPDQMDFAAELGVDRHALMDAVAEMERELEAMGPDAMERARNMGPAEAARFLEAARAAANDRGGGEGGGEGERGRGNPLVEFFRTMFVQDPGDGGDGLARRIDRDVVDEAFNPG</sequence>
<gene>
    <name evidence="2" type="ORF">MICPUN_64199</name>
</gene>
<dbReference type="KEGG" id="mis:MICPUN_64199"/>
<evidence type="ECO:0000313" key="2">
    <source>
        <dbReference type="EMBL" id="ACO67285.1"/>
    </source>
</evidence>
<dbReference type="PANTHER" id="PTHR22684">
    <property type="entry name" value="NULP1-RELATED"/>
    <property type="match status" value="1"/>
</dbReference>
<dbReference type="OrthoDB" id="205993at2759"/>
<feature type="compositionally biased region" description="Basic residues" evidence="1">
    <location>
        <begin position="78"/>
        <end position="88"/>
    </location>
</feature>
<reference evidence="2 3" key="1">
    <citation type="journal article" date="2009" name="Science">
        <title>Green evolution and dynamic adaptations revealed by genomes of the marine picoeukaryotes Micromonas.</title>
        <authorList>
            <person name="Worden A.Z."/>
            <person name="Lee J.H."/>
            <person name="Mock T."/>
            <person name="Rouze P."/>
            <person name="Simmons M.P."/>
            <person name="Aerts A.L."/>
            <person name="Allen A.E."/>
            <person name="Cuvelier M.L."/>
            <person name="Derelle E."/>
            <person name="Everett M.V."/>
            <person name="Foulon E."/>
            <person name="Grimwood J."/>
            <person name="Gundlach H."/>
            <person name="Henrissat B."/>
            <person name="Napoli C."/>
            <person name="McDonald S.M."/>
            <person name="Parker M.S."/>
            <person name="Rombauts S."/>
            <person name="Salamov A."/>
            <person name="Von Dassow P."/>
            <person name="Badger J.H."/>
            <person name="Coutinho P.M."/>
            <person name="Demir E."/>
            <person name="Dubchak I."/>
            <person name="Gentemann C."/>
            <person name="Eikrem W."/>
            <person name="Gready J.E."/>
            <person name="John U."/>
            <person name="Lanier W."/>
            <person name="Lindquist E.A."/>
            <person name="Lucas S."/>
            <person name="Mayer K.F."/>
            <person name="Moreau H."/>
            <person name="Not F."/>
            <person name="Otillar R."/>
            <person name="Panaud O."/>
            <person name="Pangilinan J."/>
            <person name="Paulsen I."/>
            <person name="Piegu B."/>
            <person name="Poliakov A."/>
            <person name="Robbens S."/>
            <person name="Schmutz J."/>
            <person name="Toulza E."/>
            <person name="Wyss T."/>
            <person name="Zelensky A."/>
            <person name="Zhou K."/>
            <person name="Armbrust E.V."/>
            <person name="Bhattacharya D."/>
            <person name="Goodenough U.W."/>
            <person name="Van de Peer Y."/>
            <person name="Grigoriev I.V."/>
        </authorList>
    </citation>
    <scope>NUCLEOTIDE SEQUENCE [LARGE SCALE GENOMIC DNA]</scope>
    <source>
        <strain evidence="3">RCC299 / NOUM17</strain>
    </source>
</reference>
<dbReference type="PANTHER" id="PTHR22684:SF0">
    <property type="entry name" value="RIBOSOME QUALITY CONTROL COMPLEX SUBUNIT TCF25"/>
    <property type="match status" value="1"/>
</dbReference>
<feature type="compositionally biased region" description="Acidic residues" evidence="1">
    <location>
        <begin position="51"/>
        <end position="66"/>
    </location>
</feature>
<dbReference type="RefSeq" id="XP_002506027.1">
    <property type="nucleotide sequence ID" value="XM_002505981.1"/>
</dbReference>
<keyword evidence="3" id="KW-1185">Reference proteome</keyword>
<accession>C1EHE8</accession>
<dbReference type="eggNOG" id="KOG2422">
    <property type="taxonomic scope" value="Eukaryota"/>
</dbReference>
<feature type="region of interest" description="Disordered" evidence="1">
    <location>
        <begin position="201"/>
        <end position="224"/>
    </location>
</feature>
<dbReference type="OMA" id="ANWACAR"/>
<feature type="compositionally biased region" description="Polar residues" evidence="1">
    <location>
        <begin position="211"/>
        <end position="220"/>
    </location>
</feature>
<feature type="region of interest" description="Disordered" evidence="1">
    <location>
        <begin position="709"/>
        <end position="728"/>
    </location>
</feature>
<dbReference type="AlphaFoldDB" id="C1EHE8"/>
<organism evidence="2 3">
    <name type="scientific">Micromonas commoda (strain RCC299 / NOUM17 / CCMP2709)</name>
    <name type="common">Picoplanktonic green alga</name>
    <dbReference type="NCBI Taxonomy" id="296587"/>
    <lineage>
        <taxon>Eukaryota</taxon>
        <taxon>Viridiplantae</taxon>
        <taxon>Chlorophyta</taxon>
        <taxon>Mamiellophyceae</taxon>
        <taxon>Mamiellales</taxon>
        <taxon>Mamiellaceae</taxon>
        <taxon>Micromonas</taxon>
    </lineage>
</organism>
<feature type="region of interest" description="Disordered" evidence="1">
    <location>
        <begin position="464"/>
        <end position="491"/>
    </location>
</feature>
<dbReference type="EMBL" id="CP001332">
    <property type="protein sequence ID" value="ACO67285.1"/>
    <property type="molecule type" value="Genomic_DNA"/>
</dbReference>
<dbReference type="STRING" id="296587.C1EHE8"/>
<name>C1EHE8_MICCC</name>
<feature type="compositionally biased region" description="Acidic residues" evidence="1">
    <location>
        <begin position="93"/>
        <end position="108"/>
    </location>
</feature>
<dbReference type="Proteomes" id="UP000002009">
    <property type="component" value="Chromosome 14"/>
</dbReference>
<proteinExistence type="predicted"/>
<evidence type="ECO:0000256" key="1">
    <source>
        <dbReference type="SAM" id="MobiDB-lite"/>
    </source>
</evidence>
<dbReference type="InParanoid" id="C1EHE8"/>
<evidence type="ECO:0000313" key="3">
    <source>
        <dbReference type="Proteomes" id="UP000002009"/>
    </source>
</evidence>
<evidence type="ECO:0008006" key="4">
    <source>
        <dbReference type="Google" id="ProtNLM"/>
    </source>
</evidence>
<dbReference type="InterPro" id="IPR006994">
    <property type="entry name" value="TCF25/Rqc1"/>
</dbReference>
<protein>
    <recommendedName>
        <fullName evidence="4">Transcription factor 25</fullName>
    </recommendedName>
</protein>
<feature type="region of interest" description="Disordered" evidence="1">
    <location>
        <begin position="1"/>
        <end position="108"/>
    </location>
</feature>
<feature type="compositionally biased region" description="Basic and acidic residues" evidence="1">
    <location>
        <begin position="480"/>
        <end position="491"/>
    </location>
</feature>
<dbReference type="GeneID" id="8249164"/>
<feature type="compositionally biased region" description="Acidic residues" evidence="1">
    <location>
        <begin position="29"/>
        <end position="38"/>
    </location>
</feature>
<dbReference type="GO" id="GO:1990112">
    <property type="term" value="C:RQC complex"/>
    <property type="evidence" value="ECO:0007669"/>
    <property type="project" value="TreeGrafter"/>
</dbReference>